<dbReference type="GO" id="GO:0048029">
    <property type="term" value="F:monosaccharide binding"/>
    <property type="evidence" value="ECO:0007669"/>
    <property type="project" value="TreeGrafter"/>
</dbReference>
<protein>
    <submittedName>
        <fullName evidence="4">Uncharacterized protein</fullName>
    </submittedName>
</protein>
<evidence type="ECO:0000256" key="1">
    <source>
        <dbReference type="ARBA" id="ARBA00022432"/>
    </source>
</evidence>
<dbReference type="GO" id="GO:0006096">
    <property type="term" value="P:glycolytic process"/>
    <property type="evidence" value="ECO:0007669"/>
    <property type="project" value="UniProtKB-KW"/>
</dbReference>
<dbReference type="PROSITE" id="PS51463">
    <property type="entry name" value="P_GLUCOSE_ISOMERASE_3"/>
    <property type="match status" value="1"/>
</dbReference>
<evidence type="ECO:0000313" key="5">
    <source>
        <dbReference type="Proteomes" id="UP000176786"/>
    </source>
</evidence>
<proteinExistence type="predicted"/>
<dbReference type="PANTHER" id="PTHR11469">
    <property type="entry name" value="GLUCOSE-6-PHOSPHATE ISOMERASE"/>
    <property type="match status" value="1"/>
</dbReference>
<dbReference type="Gene3D" id="3.40.50.10490">
    <property type="entry name" value="Glucose-6-phosphate isomerase like protein, domain 1"/>
    <property type="match status" value="2"/>
</dbReference>
<dbReference type="GO" id="GO:0051156">
    <property type="term" value="P:glucose 6-phosphate metabolic process"/>
    <property type="evidence" value="ECO:0007669"/>
    <property type="project" value="TreeGrafter"/>
</dbReference>
<sequence length="381" mass="42890">MISITNKSNLPKVVHGGPPEVPTPFAEYDPNWSLMEKLAAKYRHIETLLIIGHGGSINTFRGLYAAFNNTHTPRRIIVDTNEPAYLEKMRALIDPAKTLLLAISKSGENTSQVESLLYFFDLPHKIFITGPSGVLRDMAKKDRKIDVIDHPDIGGRFTSFTEVALFPSLICGFDAHRIRTVLALSHSHVRNRAWEIANSLWALEQSGIDNVLLSVYTQALRGFDLFVQQLIHETIGKNKLGLTIIPLESPESQHHTSQRLFGGKRDTAVIFVTANQADLRVLVPKKFEDIVLRGKTLAQFENMNLAFSLEAEYIGTRNRADELGIPNLTINFEAIDEETAGAYIYFWQMLAVYSAHLRKVNAFDQPAVEASKDISFRERFK</sequence>
<comment type="caution">
    <text evidence="4">The sequence shown here is derived from an EMBL/GenBank/DDBJ whole genome shotgun (WGS) entry which is preliminary data.</text>
</comment>
<dbReference type="InterPro" id="IPR001672">
    <property type="entry name" value="G6P_Isomerase"/>
</dbReference>
<dbReference type="EMBL" id="MFES01000013">
    <property type="protein sequence ID" value="OGE86067.1"/>
    <property type="molecule type" value="Genomic_DNA"/>
</dbReference>
<dbReference type="GO" id="GO:0097367">
    <property type="term" value="F:carbohydrate derivative binding"/>
    <property type="evidence" value="ECO:0007669"/>
    <property type="project" value="InterPro"/>
</dbReference>
<keyword evidence="2" id="KW-0324">Glycolysis</keyword>
<dbReference type="InterPro" id="IPR046348">
    <property type="entry name" value="SIS_dom_sf"/>
</dbReference>
<evidence type="ECO:0000256" key="3">
    <source>
        <dbReference type="ARBA" id="ARBA00023235"/>
    </source>
</evidence>
<reference evidence="4 5" key="1">
    <citation type="journal article" date="2016" name="Nat. Commun.">
        <title>Thousands of microbial genomes shed light on interconnected biogeochemical processes in an aquifer system.</title>
        <authorList>
            <person name="Anantharaman K."/>
            <person name="Brown C.T."/>
            <person name="Hug L.A."/>
            <person name="Sharon I."/>
            <person name="Castelle C.J."/>
            <person name="Probst A.J."/>
            <person name="Thomas B.C."/>
            <person name="Singh A."/>
            <person name="Wilkins M.J."/>
            <person name="Karaoz U."/>
            <person name="Brodie E.L."/>
            <person name="Williams K.H."/>
            <person name="Hubbard S.S."/>
            <person name="Banfield J.F."/>
        </authorList>
    </citation>
    <scope>NUCLEOTIDE SEQUENCE [LARGE SCALE GENOMIC DNA]</scope>
</reference>
<dbReference type="STRING" id="1817832.A3J48_03855"/>
<keyword evidence="1" id="KW-0312">Gluconeogenesis</keyword>
<evidence type="ECO:0000313" key="4">
    <source>
        <dbReference type="EMBL" id="OGE86067.1"/>
    </source>
</evidence>
<organism evidence="4 5">
    <name type="scientific">Candidatus Doudnabacteria bacterium RIFCSPHIGHO2_02_FULL_46_11</name>
    <dbReference type="NCBI Taxonomy" id="1817832"/>
    <lineage>
        <taxon>Bacteria</taxon>
        <taxon>Candidatus Doudnaibacteriota</taxon>
    </lineage>
</organism>
<dbReference type="GO" id="GO:0006094">
    <property type="term" value="P:gluconeogenesis"/>
    <property type="evidence" value="ECO:0007669"/>
    <property type="project" value="UniProtKB-KW"/>
</dbReference>
<gene>
    <name evidence="4" type="ORF">A3J48_03855</name>
</gene>
<dbReference type="AlphaFoldDB" id="A0A1F5P7Z2"/>
<dbReference type="GO" id="GO:0005829">
    <property type="term" value="C:cytosol"/>
    <property type="evidence" value="ECO:0007669"/>
    <property type="project" value="TreeGrafter"/>
</dbReference>
<name>A0A1F5P7Z2_9BACT</name>
<evidence type="ECO:0000256" key="2">
    <source>
        <dbReference type="ARBA" id="ARBA00023152"/>
    </source>
</evidence>
<dbReference type="PANTHER" id="PTHR11469:SF1">
    <property type="entry name" value="GLUCOSE-6-PHOSPHATE ISOMERASE"/>
    <property type="match status" value="1"/>
</dbReference>
<dbReference type="SUPFAM" id="SSF53697">
    <property type="entry name" value="SIS domain"/>
    <property type="match status" value="1"/>
</dbReference>
<dbReference type="Proteomes" id="UP000176786">
    <property type="component" value="Unassembled WGS sequence"/>
</dbReference>
<accession>A0A1F5P7Z2</accession>
<keyword evidence="3" id="KW-0413">Isomerase</keyword>
<dbReference type="GO" id="GO:0004347">
    <property type="term" value="F:glucose-6-phosphate isomerase activity"/>
    <property type="evidence" value="ECO:0007669"/>
    <property type="project" value="InterPro"/>
</dbReference>